<organism evidence="1 2">
    <name type="scientific">Strongylus vulgaris</name>
    <name type="common">Blood worm</name>
    <dbReference type="NCBI Taxonomy" id="40348"/>
    <lineage>
        <taxon>Eukaryota</taxon>
        <taxon>Metazoa</taxon>
        <taxon>Ecdysozoa</taxon>
        <taxon>Nematoda</taxon>
        <taxon>Chromadorea</taxon>
        <taxon>Rhabditida</taxon>
        <taxon>Rhabditina</taxon>
        <taxon>Rhabditomorpha</taxon>
        <taxon>Strongyloidea</taxon>
        <taxon>Strongylidae</taxon>
        <taxon>Strongylus</taxon>
    </lineage>
</organism>
<name>A0A3P7KWA5_STRVU</name>
<protein>
    <submittedName>
        <fullName evidence="1">Uncharacterized protein</fullName>
    </submittedName>
</protein>
<keyword evidence="2" id="KW-1185">Reference proteome</keyword>
<dbReference type="AlphaFoldDB" id="A0A3P7KWA5"/>
<dbReference type="Proteomes" id="UP000270094">
    <property type="component" value="Unassembled WGS sequence"/>
</dbReference>
<dbReference type="EMBL" id="UYYB01094567">
    <property type="protein sequence ID" value="VDM74655.1"/>
    <property type="molecule type" value="Genomic_DNA"/>
</dbReference>
<evidence type="ECO:0000313" key="2">
    <source>
        <dbReference type="Proteomes" id="UP000270094"/>
    </source>
</evidence>
<evidence type="ECO:0000313" key="1">
    <source>
        <dbReference type="EMBL" id="VDM74655.1"/>
    </source>
</evidence>
<accession>A0A3P7KWA5</accession>
<gene>
    <name evidence="1" type="ORF">SVUK_LOCUS9653</name>
</gene>
<reference evidence="1 2" key="1">
    <citation type="submission" date="2018-11" db="EMBL/GenBank/DDBJ databases">
        <authorList>
            <consortium name="Pathogen Informatics"/>
        </authorList>
    </citation>
    <scope>NUCLEOTIDE SEQUENCE [LARGE SCALE GENOMIC DNA]</scope>
</reference>
<proteinExistence type="predicted"/>
<sequence length="77" mass="8730">MRRVTRSDLAKEKIFEQRREAEHVRGTAISAWWSGWSSEGQPGSIHALGIKHRSDARPRAEAHYSGTNERLVLLTCS</sequence>